<accession>A0A5N6PXP4</accession>
<dbReference type="OrthoDB" id="1699522at2759"/>
<dbReference type="AlphaFoldDB" id="A0A5N6PXP4"/>
<dbReference type="EMBL" id="SZYD01000002">
    <property type="protein sequence ID" value="KAD7117591.1"/>
    <property type="molecule type" value="Genomic_DNA"/>
</dbReference>
<proteinExistence type="predicted"/>
<evidence type="ECO:0000313" key="2">
    <source>
        <dbReference type="Proteomes" id="UP000326396"/>
    </source>
</evidence>
<sequence>MTTVPAYSSTSVGPLVGTHAAQTMANHVERPEKFVGLNFKRWQQKMLFYLTTLNLVRFLTKTPLASTEGDVESVSAMEAWKHLEYLCRNYVLNGLVDALYNVYCKSTTAKELWELLDKKYRTEDVGTKKFVVARFLDYKMVDSKTVLSQIQELQIILSDIVTPPNFN</sequence>
<name>A0A5N6PXP4_9ASTR</name>
<evidence type="ECO:0008006" key="3">
    <source>
        <dbReference type="Google" id="ProtNLM"/>
    </source>
</evidence>
<reference evidence="1 2" key="1">
    <citation type="submission" date="2019-05" db="EMBL/GenBank/DDBJ databases">
        <title>Mikania micrantha, genome provides insights into the molecular mechanism of rapid growth.</title>
        <authorList>
            <person name="Liu B."/>
        </authorList>
    </citation>
    <scope>NUCLEOTIDE SEQUENCE [LARGE SCALE GENOMIC DNA]</scope>
    <source>
        <strain evidence="1">NLD-2019</strain>
        <tissue evidence="1">Leaf</tissue>
    </source>
</reference>
<evidence type="ECO:0000313" key="1">
    <source>
        <dbReference type="EMBL" id="KAD7117591.1"/>
    </source>
</evidence>
<comment type="caution">
    <text evidence="1">The sequence shown here is derived from an EMBL/GenBank/DDBJ whole genome shotgun (WGS) entry which is preliminary data.</text>
</comment>
<dbReference type="Pfam" id="PF14223">
    <property type="entry name" value="Retrotran_gag_2"/>
    <property type="match status" value="1"/>
</dbReference>
<dbReference type="PANTHER" id="PTHR47592:SF27">
    <property type="entry name" value="OS08G0421700 PROTEIN"/>
    <property type="match status" value="1"/>
</dbReference>
<gene>
    <name evidence="1" type="ORF">E3N88_04859</name>
</gene>
<protein>
    <recommendedName>
        <fullName evidence="3">Retrotransposon Copia-like N-terminal domain-containing protein</fullName>
    </recommendedName>
</protein>
<keyword evidence="2" id="KW-1185">Reference proteome</keyword>
<organism evidence="1 2">
    <name type="scientific">Mikania micrantha</name>
    <name type="common">bitter vine</name>
    <dbReference type="NCBI Taxonomy" id="192012"/>
    <lineage>
        <taxon>Eukaryota</taxon>
        <taxon>Viridiplantae</taxon>
        <taxon>Streptophyta</taxon>
        <taxon>Embryophyta</taxon>
        <taxon>Tracheophyta</taxon>
        <taxon>Spermatophyta</taxon>
        <taxon>Magnoliopsida</taxon>
        <taxon>eudicotyledons</taxon>
        <taxon>Gunneridae</taxon>
        <taxon>Pentapetalae</taxon>
        <taxon>asterids</taxon>
        <taxon>campanulids</taxon>
        <taxon>Asterales</taxon>
        <taxon>Asteraceae</taxon>
        <taxon>Asteroideae</taxon>
        <taxon>Heliantheae alliance</taxon>
        <taxon>Eupatorieae</taxon>
        <taxon>Mikania</taxon>
    </lineage>
</organism>
<dbReference type="Proteomes" id="UP000326396">
    <property type="component" value="Linkage Group LG10"/>
</dbReference>
<dbReference type="PANTHER" id="PTHR47592">
    <property type="entry name" value="PBF68 PROTEIN"/>
    <property type="match status" value="1"/>
</dbReference>